<feature type="repeat" description="RCC1" evidence="3">
    <location>
        <begin position="25"/>
        <end position="77"/>
    </location>
</feature>
<feature type="repeat" description="RCC1" evidence="3">
    <location>
        <begin position="78"/>
        <end position="136"/>
    </location>
</feature>
<dbReference type="PROSITE" id="PS00625">
    <property type="entry name" value="RCC1_1"/>
    <property type="match status" value="1"/>
</dbReference>
<dbReference type="GO" id="GO:0005085">
    <property type="term" value="F:guanyl-nucleotide exchange factor activity"/>
    <property type="evidence" value="ECO:0007669"/>
    <property type="project" value="TreeGrafter"/>
</dbReference>
<keyword evidence="6" id="KW-1185">Reference proteome</keyword>
<evidence type="ECO:0000313" key="6">
    <source>
        <dbReference type="Proteomes" id="UP000789759"/>
    </source>
</evidence>
<dbReference type="GO" id="GO:0005737">
    <property type="term" value="C:cytoplasm"/>
    <property type="evidence" value="ECO:0007669"/>
    <property type="project" value="TreeGrafter"/>
</dbReference>
<dbReference type="AlphaFoldDB" id="A0A9N8VTA3"/>
<dbReference type="OrthoDB" id="61110at2759"/>
<dbReference type="Proteomes" id="UP000789759">
    <property type="component" value="Unassembled WGS sequence"/>
</dbReference>
<dbReference type="PROSITE" id="PS00626">
    <property type="entry name" value="RCC1_2"/>
    <property type="match status" value="1"/>
</dbReference>
<dbReference type="InterPro" id="IPR000408">
    <property type="entry name" value="Reg_chr_condens"/>
</dbReference>
<dbReference type="EMBL" id="CAJVQA010000195">
    <property type="protein sequence ID" value="CAG8461681.1"/>
    <property type="molecule type" value="Genomic_DNA"/>
</dbReference>
<dbReference type="PRINTS" id="PR00633">
    <property type="entry name" value="RCCNDNSATION"/>
</dbReference>
<proteinExistence type="predicted"/>
<reference evidence="5" key="1">
    <citation type="submission" date="2021-06" db="EMBL/GenBank/DDBJ databases">
        <authorList>
            <person name="Kallberg Y."/>
            <person name="Tangrot J."/>
            <person name="Rosling A."/>
        </authorList>
    </citation>
    <scope>NUCLEOTIDE SEQUENCE</scope>
    <source>
        <strain evidence="5">FL966</strain>
    </source>
</reference>
<dbReference type="InterPro" id="IPR009091">
    <property type="entry name" value="RCC1/BLIP-II"/>
</dbReference>
<dbReference type="SUPFAM" id="SSF50985">
    <property type="entry name" value="RCC1/BLIP-II"/>
    <property type="match status" value="1"/>
</dbReference>
<feature type="non-terminal residue" evidence="5">
    <location>
        <position position="359"/>
    </location>
</feature>
<dbReference type="PANTHER" id="PTHR45982:SF1">
    <property type="entry name" value="REGULATOR OF CHROMOSOME CONDENSATION"/>
    <property type="match status" value="1"/>
</dbReference>
<comment type="caution">
    <text evidence="5">The sequence shown here is derived from an EMBL/GenBank/DDBJ whole genome shotgun (WGS) entry which is preliminary data.</text>
</comment>
<sequence>MAPKRKHEMIDVEIPKLPTHDSKRTKLFVIGSNDCGELGLGDSFKEVKYPRHAKSLVDFPIVKISCGSLHVAALTRDGKVVTWGCNDEGALGRVTKSEENPNETDENVPAYAQGLDNIIIVKVACGSNITFALSDKGQLYATGTFRDNNGNTGFTSAINKQSMFVKYGPTSHLKIADIAVGDNHALMLTTQGDLYTFGCMDSYQLGRRISVRKPNGLRLIPEKISINRIIKVFAGGYHSFAVGDGGITYIWGQNAEGQCGIESPNPIVTPMRLEFFENLSSVKQISAGLHHTLVLLENGDVYSFGNTRYGQLGIGASEGNRKSPGFGGTYALGNRSENNELLPFELKCKEFGEISAIGE</sequence>
<dbReference type="Pfam" id="PF25390">
    <property type="entry name" value="WD40_RLD"/>
    <property type="match status" value="1"/>
</dbReference>
<dbReference type="InterPro" id="IPR058923">
    <property type="entry name" value="RCC1-like_dom"/>
</dbReference>
<evidence type="ECO:0000256" key="2">
    <source>
        <dbReference type="ARBA" id="ARBA00022737"/>
    </source>
</evidence>
<protein>
    <submittedName>
        <fullName evidence="5">2390_t:CDS:1</fullName>
    </submittedName>
</protein>
<feature type="repeat" description="RCC1" evidence="3">
    <location>
        <begin position="246"/>
        <end position="298"/>
    </location>
</feature>
<evidence type="ECO:0000313" key="5">
    <source>
        <dbReference type="EMBL" id="CAG8461681.1"/>
    </source>
</evidence>
<evidence type="ECO:0000256" key="1">
    <source>
        <dbReference type="ARBA" id="ARBA00022658"/>
    </source>
</evidence>
<dbReference type="Gene3D" id="2.130.10.30">
    <property type="entry name" value="Regulator of chromosome condensation 1/beta-lactamase-inhibitor protein II"/>
    <property type="match status" value="1"/>
</dbReference>
<organism evidence="5 6">
    <name type="scientific">Cetraspora pellucida</name>
    <dbReference type="NCBI Taxonomy" id="1433469"/>
    <lineage>
        <taxon>Eukaryota</taxon>
        <taxon>Fungi</taxon>
        <taxon>Fungi incertae sedis</taxon>
        <taxon>Mucoromycota</taxon>
        <taxon>Glomeromycotina</taxon>
        <taxon>Glomeromycetes</taxon>
        <taxon>Diversisporales</taxon>
        <taxon>Gigasporaceae</taxon>
        <taxon>Cetraspora</taxon>
    </lineage>
</organism>
<gene>
    <name evidence="5" type="ORF">CPELLU_LOCUS652</name>
</gene>
<dbReference type="PANTHER" id="PTHR45982">
    <property type="entry name" value="REGULATOR OF CHROMOSOME CONDENSATION"/>
    <property type="match status" value="1"/>
</dbReference>
<feature type="repeat" description="RCC1" evidence="3">
    <location>
        <begin position="192"/>
        <end position="245"/>
    </location>
</feature>
<accession>A0A9N8VTA3</accession>
<keyword evidence="2" id="KW-0677">Repeat</keyword>
<feature type="domain" description="RCC1-like" evidence="4">
    <location>
        <begin position="27"/>
        <end position="323"/>
    </location>
</feature>
<evidence type="ECO:0000256" key="3">
    <source>
        <dbReference type="PROSITE-ProRule" id="PRU00235"/>
    </source>
</evidence>
<dbReference type="PROSITE" id="PS50012">
    <property type="entry name" value="RCC1_3"/>
    <property type="match status" value="6"/>
</dbReference>
<dbReference type="InterPro" id="IPR051553">
    <property type="entry name" value="Ran_GTPase-activating"/>
</dbReference>
<evidence type="ECO:0000259" key="4">
    <source>
        <dbReference type="Pfam" id="PF25390"/>
    </source>
</evidence>
<feature type="repeat" description="RCC1" evidence="3">
    <location>
        <begin position="299"/>
        <end position="324"/>
    </location>
</feature>
<feature type="repeat" description="RCC1" evidence="3">
    <location>
        <begin position="137"/>
        <end position="191"/>
    </location>
</feature>
<keyword evidence="1" id="KW-0344">Guanine-nucleotide releasing factor</keyword>
<name>A0A9N8VTA3_9GLOM</name>